<keyword evidence="6 8" id="KW-0472">Membrane</keyword>
<evidence type="ECO:0000256" key="1">
    <source>
        <dbReference type="ARBA" id="ARBA00004156"/>
    </source>
</evidence>
<name>A0A376BBD2_9ASCO</name>
<dbReference type="Pfam" id="PF01602">
    <property type="entry name" value="Adaptin_N"/>
    <property type="match status" value="1"/>
</dbReference>
<dbReference type="Gene3D" id="1.25.10.10">
    <property type="entry name" value="Leucine-rich Repeat Variant"/>
    <property type="match status" value="1"/>
</dbReference>
<dbReference type="GO" id="GO:0030121">
    <property type="term" value="C:AP-1 adaptor complex"/>
    <property type="evidence" value="ECO:0007669"/>
    <property type="project" value="InterPro"/>
</dbReference>
<evidence type="ECO:0000259" key="9">
    <source>
        <dbReference type="SMART" id="SM00809"/>
    </source>
</evidence>
<keyword evidence="3 8" id="KW-0813">Transport</keyword>
<dbReference type="AlphaFoldDB" id="A0A376BBD2"/>
<keyword evidence="7 8" id="KW-0968">Cytoplasmic vesicle</keyword>
<feature type="domain" description="Clathrin adaptor alpha/beta/gamma-adaptin appendage Ig-like subdomain" evidence="9">
    <location>
        <begin position="717"/>
        <end position="831"/>
    </location>
</feature>
<evidence type="ECO:0000313" key="11">
    <source>
        <dbReference type="Proteomes" id="UP000262825"/>
    </source>
</evidence>
<keyword evidence="5 8" id="KW-0333">Golgi apparatus</keyword>
<dbReference type="EMBL" id="UFAJ01001045">
    <property type="protein sequence ID" value="SSD61992.1"/>
    <property type="molecule type" value="Genomic_DNA"/>
</dbReference>
<evidence type="ECO:0000256" key="5">
    <source>
        <dbReference type="ARBA" id="ARBA00023034"/>
    </source>
</evidence>
<evidence type="ECO:0000256" key="3">
    <source>
        <dbReference type="ARBA" id="ARBA00022448"/>
    </source>
</evidence>
<dbReference type="Gene3D" id="2.60.40.1230">
    <property type="match status" value="1"/>
</dbReference>
<dbReference type="PANTHER" id="PTHR22780">
    <property type="entry name" value="ADAPTIN, ALPHA/GAMMA/EPSILON"/>
    <property type="match status" value="1"/>
</dbReference>
<dbReference type="SUPFAM" id="SSF49348">
    <property type="entry name" value="Clathrin adaptor appendage domain"/>
    <property type="match status" value="1"/>
</dbReference>
<evidence type="ECO:0000256" key="7">
    <source>
        <dbReference type="ARBA" id="ARBA00023329"/>
    </source>
</evidence>
<evidence type="ECO:0000256" key="4">
    <source>
        <dbReference type="ARBA" id="ARBA00022927"/>
    </source>
</evidence>
<dbReference type="InterPro" id="IPR011989">
    <property type="entry name" value="ARM-like"/>
</dbReference>
<dbReference type="GO" id="GO:0016192">
    <property type="term" value="P:vesicle-mediated transport"/>
    <property type="evidence" value="ECO:0007669"/>
    <property type="project" value="InterPro"/>
</dbReference>
<dbReference type="InterPro" id="IPR002553">
    <property type="entry name" value="Clathrin/coatomer_adapt-like_N"/>
</dbReference>
<proteinExistence type="inferred from homology"/>
<protein>
    <recommendedName>
        <fullName evidence="8">AP-1 complex subunit gamma</fullName>
    </recommendedName>
</protein>
<reference evidence="11" key="1">
    <citation type="submission" date="2018-06" db="EMBL/GenBank/DDBJ databases">
        <authorList>
            <person name="Guldener U."/>
        </authorList>
    </citation>
    <scope>NUCLEOTIDE SEQUENCE [LARGE SCALE GENOMIC DNA]</scope>
    <source>
        <strain evidence="11">UTAD17</strain>
    </source>
</reference>
<dbReference type="InterPro" id="IPR017107">
    <property type="entry name" value="AP1_complex_gsu"/>
</dbReference>
<evidence type="ECO:0000256" key="6">
    <source>
        <dbReference type="ARBA" id="ARBA00023136"/>
    </source>
</evidence>
<dbReference type="InterPro" id="IPR016024">
    <property type="entry name" value="ARM-type_fold"/>
</dbReference>
<evidence type="ECO:0000313" key="10">
    <source>
        <dbReference type="EMBL" id="SSD61992.1"/>
    </source>
</evidence>
<organism evidence="10 11">
    <name type="scientific">Saccharomycodes ludwigii</name>
    <dbReference type="NCBI Taxonomy" id="36035"/>
    <lineage>
        <taxon>Eukaryota</taxon>
        <taxon>Fungi</taxon>
        <taxon>Dikarya</taxon>
        <taxon>Ascomycota</taxon>
        <taxon>Saccharomycotina</taxon>
        <taxon>Saccharomycetes</taxon>
        <taxon>Saccharomycodales</taxon>
        <taxon>Saccharomycodaceae</taxon>
        <taxon>Saccharomycodes</taxon>
    </lineage>
</organism>
<evidence type="ECO:0000256" key="8">
    <source>
        <dbReference type="PIRNR" id="PIRNR037094"/>
    </source>
</evidence>
<dbReference type="Pfam" id="PF02883">
    <property type="entry name" value="Alpha_adaptinC2"/>
    <property type="match status" value="1"/>
</dbReference>
<dbReference type="InterPro" id="IPR013041">
    <property type="entry name" value="Clathrin_app_Ig-like_sf"/>
</dbReference>
<dbReference type="InterPro" id="IPR008152">
    <property type="entry name" value="Clathrin_a/b/g-adaptin_app_Ig"/>
</dbReference>
<evidence type="ECO:0000256" key="2">
    <source>
        <dbReference type="ARBA" id="ARBA00004555"/>
    </source>
</evidence>
<dbReference type="SUPFAM" id="SSF48371">
    <property type="entry name" value="ARM repeat"/>
    <property type="match status" value="1"/>
</dbReference>
<dbReference type="SMART" id="SM00809">
    <property type="entry name" value="Alpha_adaptinC2"/>
    <property type="match status" value="1"/>
</dbReference>
<gene>
    <name evidence="10" type="ORF">SCODWIG_03753</name>
</gene>
<comment type="subcellular location">
    <subcellularLocation>
        <location evidence="1">Cytoplasmic vesicle membrane</location>
    </subcellularLocation>
    <subcellularLocation>
        <location evidence="2">Golgi apparatus</location>
    </subcellularLocation>
</comment>
<dbReference type="Proteomes" id="UP000262825">
    <property type="component" value="Unassembled WGS sequence"/>
</dbReference>
<sequence length="838" mass="95667">MGSLKQFIKDVRNANTLAKERSIITKESAKIRTQLRNDQLEISKRRSNIQKLLYLYILGEKTHFGQVECINLIASDNFINKRLGYLAAMLLLKNENPDLLTLITNLINYDLQHSNKYIVALALTTMGDLCNAELAIDLYPDVLNILNKRLDEPYLIKHSLFVASEIILKAPQLIIQFTNDGLIGKIIKNYRNRSLRTLSNCTHGVLLAVLQFMKICLLQQKQQKQEPGKEFSEEEIQDFDETIKRNFTPLIPELMEILKTCHTNSFEPEYDVNGVSDPFLQVALLQTLTLLFSSNLDVDVLKNDLQYLLTNIATTNETNNRGFSVQYETVKTIFILDLDPSLRVLGVNILGKFLNSKDSNNKYVALNTLLKVVPIEPETVTRHKKFIVRCLYELDPSIKRRSLELIFAIFNKSNAGELISELIKFLSQSTESDKGLMLYIVDNLLDLYFDSVNNTHTTFLSEADQFIMIVALLKYCGKFIYFDRLSDILLIVNNFKQTETKKKLTVELLSKLINKGKDNKKEDDDYYYYYYDNNYGWKLISCWCCGEYGDLIHNEFLDDQLVSFLTSLNQEFYSQSNMHMINYILTSCLKLSIKIADKQNIEKLRQLIKSHSMDANLILQMKANQFLVLFNEPAHVKRGILDVMPAFSKNVATVGVKNNGNGLSYNEDSVSKGNYKTFNNKNQQTDLLLDLLDDIPANDTTSALANDVSASTADMNGISLPTSSIELYTSKDYCLKIYGNITSIADNEANLDIFIQNTATNNRKGTNLKIFIAVSKHQKVTLGHLSDTIIPSNNGGMVKQKVRITGEGKLKLRVRLQFLDETNNEKTIQFDYKFDEKL</sequence>
<accession>A0A376BBD2</accession>
<dbReference type="PIRSF" id="PIRSF037094">
    <property type="entry name" value="AP1_complex_gamma"/>
    <property type="match status" value="1"/>
</dbReference>
<comment type="similarity">
    <text evidence="8">Belongs to the adaptor complexes large subunit family.</text>
</comment>
<dbReference type="VEuPathDB" id="FungiDB:SCODWIG_03753"/>
<keyword evidence="4 8" id="KW-0653">Protein transport</keyword>
<dbReference type="GO" id="GO:0006886">
    <property type="term" value="P:intracellular protein transport"/>
    <property type="evidence" value="ECO:0007669"/>
    <property type="project" value="UniProtKB-UniRule"/>
</dbReference>
<dbReference type="InterPro" id="IPR050840">
    <property type="entry name" value="Adaptor_Complx_Large_Subunit"/>
</dbReference>
<keyword evidence="11" id="KW-1185">Reference proteome</keyword>